<feature type="signal peptide" evidence="3">
    <location>
        <begin position="1"/>
        <end position="23"/>
    </location>
</feature>
<feature type="chain" id="PRO_5044792041" description="Protein GAMETE EXPRESSED 1" evidence="3">
    <location>
        <begin position="24"/>
        <end position="597"/>
    </location>
</feature>
<feature type="transmembrane region" description="Helical" evidence="2">
    <location>
        <begin position="430"/>
        <end position="448"/>
    </location>
</feature>
<evidence type="ECO:0000313" key="4">
    <source>
        <dbReference type="EMBL" id="CAK9135294.1"/>
    </source>
</evidence>
<feature type="transmembrane region" description="Helical" evidence="2">
    <location>
        <begin position="460"/>
        <end position="479"/>
    </location>
</feature>
<keyword evidence="5" id="KW-1185">Reference proteome</keyword>
<dbReference type="PANTHER" id="PTHR33538">
    <property type="entry name" value="PROTEIN GAMETE EXPRESSED 1"/>
    <property type="match status" value="1"/>
</dbReference>
<evidence type="ECO:0000256" key="2">
    <source>
        <dbReference type="SAM" id="Phobius"/>
    </source>
</evidence>
<dbReference type="Proteomes" id="UP001642360">
    <property type="component" value="Unassembled WGS sequence"/>
</dbReference>
<name>A0ABC8QX72_9AQUA</name>
<evidence type="ECO:0008006" key="6">
    <source>
        <dbReference type="Google" id="ProtNLM"/>
    </source>
</evidence>
<feature type="coiled-coil region" evidence="1">
    <location>
        <begin position="269"/>
        <end position="303"/>
    </location>
</feature>
<keyword evidence="3" id="KW-0732">Signal</keyword>
<evidence type="ECO:0000256" key="1">
    <source>
        <dbReference type="SAM" id="Coils"/>
    </source>
</evidence>
<evidence type="ECO:0000256" key="3">
    <source>
        <dbReference type="SAM" id="SignalP"/>
    </source>
</evidence>
<dbReference type="PANTHER" id="PTHR33538:SF2">
    <property type="entry name" value="PROTEIN GAMETE EXPRESSED 1"/>
    <property type="match status" value="1"/>
</dbReference>
<dbReference type="InterPro" id="IPR040346">
    <property type="entry name" value="GEX1/Brambleberry"/>
</dbReference>
<sequence>MGHHNHHLWFLFVCILLPQNCQSWGWSFSSKEAPSTDYPSENMAISGDVVAEFSMEPLSNQKGMKLVEMARRKLVASSSTCQQNAYRNLFAGCSEILADEEKRSRLAWHLSDCFQKESGRPAFPYCNLKSTMVNCLKNLDVDAHKIYLEFYLETNSICHQLQTDAFKRQTESLVNELKKSAEYAEEKLENIEEHAVHLLQNSNQIHDSLASIDLQTQKVAQTTKNVEDHVNVVLKHSEEIYTQSKGIAVSQSELREGQEKMREKLQEGMAMLHDSYDNLGQEITNLKNEAVEIEKEINKVGDAMSSKMESLQTKADDIGNMAGISLDKQKQLLNGQSVALEGLHYLTKFQSQALEESRGTLQQLAEFGHKQQEELLQRQEQLKQAHDHLVENSKTILEAQEAFESKQASMFIAIDKLFALHNAMLLESRLIKTFFVYSIFIFVLYMFTSTKQTHTVRPRLYIGLCVAFLIEFTILRYNTNDVEQQAWIICIVRSFFVLLASIQLLYAICTYRDYEMLNHQMLATLIEKVNGMQRNKESLWDMDSEVNWSSWVDTELPEDVDKLQDPDFMLPEEVGENSVATSTITRKYNLRNRSHRV</sequence>
<gene>
    <name evidence="4" type="ORF">ILEXP_LOCUS2235</name>
</gene>
<keyword evidence="2" id="KW-0472">Membrane</keyword>
<organism evidence="4 5">
    <name type="scientific">Ilex paraguariensis</name>
    <name type="common">yerba mate</name>
    <dbReference type="NCBI Taxonomy" id="185542"/>
    <lineage>
        <taxon>Eukaryota</taxon>
        <taxon>Viridiplantae</taxon>
        <taxon>Streptophyta</taxon>
        <taxon>Embryophyta</taxon>
        <taxon>Tracheophyta</taxon>
        <taxon>Spermatophyta</taxon>
        <taxon>Magnoliopsida</taxon>
        <taxon>eudicotyledons</taxon>
        <taxon>Gunneridae</taxon>
        <taxon>Pentapetalae</taxon>
        <taxon>asterids</taxon>
        <taxon>campanulids</taxon>
        <taxon>Aquifoliales</taxon>
        <taxon>Aquifoliaceae</taxon>
        <taxon>Ilex</taxon>
    </lineage>
</organism>
<dbReference type="EMBL" id="CAUOFW020000702">
    <property type="protein sequence ID" value="CAK9135294.1"/>
    <property type="molecule type" value="Genomic_DNA"/>
</dbReference>
<feature type="transmembrane region" description="Helical" evidence="2">
    <location>
        <begin position="485"/>
        <end position="508"/>
    </location>
</feature>
<protein>
    <recommendedName>
        <fullName evidence="6">Protein GAMETE EXPRESSED 1</fullName>
    </recommendedName>
</protein>
<proteinExistence type="predicted"/>
<evidence type="ECO:0000313" key="5">
    <source>
        <dbReference type="Proteomes" id="UP001642360"/>
    </source>
</evidence>
<reference evidence="4 5" key="1">
    <citation type="submission" date="2024-02" db="EMBL/GenBank/DDBJ databases">
        <authorList>
            <person name="Vignale AGUSTIN F."/>
            <person name="Sosa J E."/>
            <person name="Modenutti C."/>
        </authorList>
    </citation>
    <scope>NUCLEOTIDE SEQUENCE [LARGE SCALE GENOMIC DNA]</scope>
</reference>
<keyword evidence="2" id="KW-0812">Transmembrane</keyword>
<feature type="coiled-coil region" evidence="1">
    <location>
        <begin position="167"/>
        <end position="201"/>
    </location>
</feature>
<comment type="caution">
    <text evidence="4">The sequence shown here is derived from an EMBL/GenBank/DDBJ whole genome shotgun (WGS) entry which is preliminary data.</text>
</comment>
<dbReference type="AlphaFoldDB" id="A0ABC8QX72"/>
<keyword evidence="1" id="KW-0175">Coiled coil</keyword>
<keyword evidence="2" id="KW-1133">Transmembrane helix</keyword>
<accession>A0ABC8QX72</accession>